<comment type="catalytic activity">
    <reaction evidence="6 7">
        <text>D-mannitol 1-phosphate + NAD(+) = beta-D-fructose 6-phosphate + NADH + H(+)</text>
        <dbReference type="Rhea" id="RHEA:19661"/>
        <dbReference type="ChEBI" id="CHEBI:15378"/>
        <dbReference type="ChEBI" id="CHEBI:57540"/>
        <dbReference type="ChEBI" id="CHEBI:57634"/>
        <dbReference type="ChEBI" id="CHEBI:57945"/>
        <dbReference type="ChEBI" id="CHEBI:61381"/>
        <dbReference type="EC" id="1.1.1.17"/>
    </reaction>
</comment>
<dbReference type="InterPro" id="IPR023028">
    <property type="entry name" value="Mannitol_1_phos_5_DH"/>
</dbReference>
<keyword evidence="5 7" id="KW-0520">NAD</keyword>
<dbReference type="InterPro" id="IPR023027">
    <property type="entry name" value="Mannitol_DH_CS"/>
</dbReference>
<proteinExistence type="inferred from homology"/>
<evidence type="ECO:0000313" key="10">
    <source>
        <dbReference type="EMBL" id="MFC4077998.1"/>
    </source>
</evidence>
<reference evidence="11" key="1">
    <citation type="journal article" date="2019" name="Int. J. Syst. Evol. Microbiol.">
        <title>The Global Catalogue of Microorganisms (GCM) 10K type strain sequencing project: providing services to taxonomists for standard genome sequencing and annotation.</title>
        <authorList>
            <consortium name="The Broad Institute Genomics Platform"/>
            <consortium name="The Broad Institute Genome Sequencing Center for Infectious Disease"/>
            <person name="Wu L."/>
            <person name="Ma J."/>
        </authorList>
    </citation>
    <scope>NUCLEOTIDE SEQUENCE [LARGE SCALE GENOMIC DNA]</scope>
    <source>
        <strain evidence="11">IBRC-M 10813</strain>
    </source>
</reference>
<accession>A0ABV8JH21</accession>
<dbReference type="PANTHER" id="PTHR30524">
    <property type="entry name" value="MANNITOL-1-PHOSPHATE 5-DEHYDROGENASE"/>
    <property type="match status" value="1"/>
</dbReference>
<sequence>MRAIHFGAGNIGRGFIGERLARSEYDVCFVDVQAPLVQQLRERRRYAVQLLGEEVETLWVTGVTALNSRTESDRVVKAIAEADLVTTAVGPSVLRAIAPLLAKGIRLRLQMEEHSPLNVVACENMLGASSLLKNEAATHLSHHERERMEGTIGFPDAAVDRIVPVQTGADLLSVCVEPFYEWVIDRNGVKGDIPPIDGVTYVDSLPPYIERKLYTVNTGHAVCAYVGQLMGCKTVQEAIAHPRVEAVVAGALKETGALLVAKHGFDIQTHQNYIAKILERFTNPHLLDPVSRVGRSPIRKLGRTDRLVGPALQMIDHNLQPDHLAAGIAAVFFFHEEKDSEVVELHQLFSREGLSKTLRTVAGIPVDSRLIPLISQRYREWEEEVKT</sequence>
<evidence type="ECO:0000256" key="5">
    <source>
        <dbReference type="ARBA" id="ARBA00023027"/>
    </source>
</evidence>
<evidence type="ECO:0000313" key="11">
    <source>
        <dbReference type="Proteomes" id="UP001595843"/>
    </source>
</evidence>
<dbReference type="SUPFAM" id="SSF48179">
    <property type="entry name" value="6-phosphogluconate dehydrogenase C-terminal domain-like"/>
    <property type="match status" value="1"/>
</dbReference>
<evidence type="ECO:0000259" key="9">
    <source>
        <dbReference type="Pfam" id="PF08125"/>
    </source>
</evidence>
<dbReference type="Pfam" id="PF01232">
    <property type="entry name" value="Mannitol_dh"/>
    <property type="match status" value="1"/>
</dbReference>
<dbReference type="InterPro" id="IPR000669">
    <property type="entry name" value="Mannitol_DH"/>
</dbReference>
<feature type="domain" description="Mannitol dehydrogenase C-terminal" evidence="9">
    <location>
        <begin position="205"/>
        <end position="345"/>
    </location>
</feature>
<dbReference type="PANTHER" id="PTHR30524:SF0">
    <property type="entry name" value="ALTRONATE OXIDOREDUCTASE-RELATED"/>
    <property type="match status" value="1"/>
</dbReference>
<protein>
    <recommendedName>
        <fullName evidence="3 7">Mannitol-1-phosphate 5-dehydrogenase</fullName>
        <ecNumber evidence="2 7">1.1.1.17</ecNumber>
    </recommendedName>
</protein>
<keyword evidence="4 7" id="KW-0560">Oxidoreductase</keyword>
<organism evidence="10 11">
    <name type="scientific">Salinithrix halophila</name>
    <dbReference type="NCBI Taxonomy" id="1485204"/>
    <lineage>
        <taxon>Bacteria</taxon>
        <taxon>Bacillati</taxon>
        <taxon>Bacillota</taxon>
        <taxon>Bacilli</taxon>
        <taxon>Bacillales</taxon>
        <taxon>Thermoactinomycetaceae</taxon>
        <taxon>Salinithrix</taxon>
    </lineage>
</organism>
<feature type="domain" description="Mannitol dehydrogenase N-terminal" evidence="8">
    <location>
        <begin position="1"/>
        <end position="197"/>
    </location>
</feature>
<dbReference type="PRINTS" id="PR00084">
    <property type="entry name" value="MTLDHDRGNASE"/>
</dbReference>
<dbReference type="NCBIfam" id="NF002646">
    <property type="entry name" value="PRK02318.1-2"/>
    <property type="match status" value="1"/>
</dbReference>
<dbReference type="Proteomes" id="UP001595843">
    <property type="component" value="Unassembled WGS sequence"/>
</dbReference>
<dbReference type="EC" id="1.1.1.17" evidence="2 7"/>
<dbReference type="NCBIfam" id="NF002652">
    <property type="entry name" value="PRK02318.2-5"/>
    <property type="match status" value="1"/>
</dbReference>
<dbReference type="NCBIfam" id="NF002647">
    <property type="entry name" value="PRK02318.1-3"/>
    <property type="match status" value="1"/>
</dbReference>
<gene>
    <name evidence="7" type="primary">mtlD</name>
    <name evidence="10" type="ORF">ACFOUO_14440</name>
</gene>
<evidence type="ECO:0000256" key="2">
    <source>
        <dbReference type="ARBA" id="ARBA00012939"/>
    </source>
</evidence>
<dbReference type="NCBIfam" id="NF002649">
    <property type="entry name" value="PRK02318.2-1"/>
    <property type="match status" value="1"/>
</dbReference>
<dbReference type="GO" id="GO:0008926">
    <property type="term" value="F:mannitol-1-phosphate 5-dehydrogenase activity"/>
    <property type="evidence" value="ECO:0007669"/>
    <property type="project" value="UniProtKB-EC"/>
</dbReference>
<dbReference type="InterPro" id="IPR013118">
    <property type="entry name" value="Mannitol_DH_C"/>
</dbReference>
<dbReference type="HAMAP" id="MF_00196">
    <property type="entry name" value="Mannitol_dehydrog"/>
    <property type="match status" value="1"/>
</dbReference>
<evidence type="ECO:0000256" key="4">
    <source>
        <dbReference type="ARBA" id="ARBA00023002"/>
    </source>
</evidence>
<dbReference type="Gene3D" id="3.40.50.720">
    <property type="entry name" value="NAD(P)-binding Rossmann-like Domain"/>
    <property type="match status" value="1"/>
</dbReference>
<evidence type="ECO:0000256" key="3">
    <source>
        <dbReference type="ARBA" id="ARBA00016219"/>
    </source>
</evidence>
<name>A0ABV8JH21_9BACL</name>
<evidence type="ECO:0000256" key="6">
    <source>
        <dbReference type="ARBA" id="ARBA00048615"/>
    </source>
</evidence>
<comment type="similarity">
    <text evidence="1 7">Belongs to the mannitol dehydrogenase family.</text>
</comment>
<comment type="caution">
    <text evidence="10">The sequence shown here is derived from an EMBL/GenBank/DDBJ whole genome shotgun (WGS) entry which is preliminary data.</text>
</comment>
<evidence type="ECO:0000256" key="1">
    <source>
        <dbReference type="ARBA" id="ARBA00006541"/>
    </source>
</evidence>
<dbReference type="InterPro" id="IPR013328">
    <property type="entry name" value="6PGD_dom2"/>
</dbReference>
<dbReference type="InterPro" id="IPR013131">
    <property type="entry name" value="Mannitol_DH_N"/>
</dbReference>
<evidence type="ECO:0000256" key="7">
    <source>
        <dbReference type="HAMAP-Rule" id="MF_00196"/>
    </source>
</evidence>
<dbReference type="RefSeq" id="WP_380705831.1">
    <property type="nucleotide sequence ID" value="NZ_JBHSAP010000018.1"/>
</dbReference>
<dbReference type="SUPFAM" id="SSF51735">
    <property type="entry name" value="NAD(P)-binding Rossmann-fold domains"/>
    <property type="match status" value="1"/>
</dbReference>
<keyword evidence="11" id="KW-1185">Reference proteome</keyword>
<evidence type="ECO:0000259" key="8">
    <source>
        <dbReference type="Pfam" id="PF01232"/>
    </source>
</evidence>
<feature type="binding site" evidence="7">
    <location>
        <begin position="3"/>
        <end position="14"/>
    </location>
    <ligand>
        <name>NAD(+)</name>
        <dbReference type="ChEBI" id="CHEBI:57540"/>
    </ligand>
</feature>
<dbReference type="Pfam" id="PF08125">
    <property type="entry name" value="Mannitol_dh_C"/>
    <property type="match status" value="1"/>
</dbReference>
<dbReference type="InterPro" id="IPR008927">
    <property type="entry name" value="6-PGluconate_DH-like_C_sf"/>
</dbReference>
<dbReference type="Gene3D" id="1.10.1040.10">
    <property type="entry name" value="N-(1-d-carboxylethyl)-l-norvaline Dehydrogenase, domain 2"/>
    <property type="match status" value="1"/>
</dbReference>
<dbReference type="PROSITE" id="PS00974">
    <property type="entry name" value="MANNITOL_DHGENASE"/>
    <property type="match status" value="1"/>
</dbReference>
<dbReference type="InterPro" id="IPR036291">
    <property type="entry name" value="NAD(P)-bd_dom_sf"/>
</dbReference>
<dbReference type="EMBL" id="JBHSAP010000018">
    <property type="protein sequence ID" value="MFC4077998.1"/>
    <property type="molecule type" value="Genomic_DNA"/>
</dbReference>